<dbReference type="Pfam" id="PF04055">
    <property type="entry name" value="Radical_SAM"/>
    <property type="match status" value="1"/>
</dbReference>
<dbReference type="Gene3D" id="3.80.30.20">
    <property type="entry name" value="tm_1862 like domain"/>
    <property type="match status" value="1"/>
</dbReference>
<dbReference type="CDD" id="cd01335">
    <property type="entry name" value="Radical_SAM"/>
    <property type="match status" value="1"/>
</dbReference>
<evidence type="ECO:0000313" key="16">
    <source>
        <dbReference type="Proteomes" id="UP000616143"/>
    </source>
</evidence>
<keyword evidence="5 11" id="KW-0949">S-adenosyl-L-methionine</keyword>
<dbReference type="PROSITE" id="PS50926">
    <property type="entry name" value="TRAM"/>
    <property type="match status" value="1"/>
</dbReference>
<dbReference type="NCBIfam" id="TIGR01578">
    <property type="entry name" value="MiaB-like-B"/>
    <property type="match status" value="1"/>
</dbReference>
<dbReference type="Proteomes" id="UP000616143">
    <property type="component" value="Unassembled WGS sequence"/>
</dbReference>
<dbReference type="InterPro" id="IPR023404">
    <property type="entry name" value="rSAM_horseshoe"/>
</dbReference>
<dbReference type="Gene3D" id="3.40.50.12160">
    <property type="entry name" value="Methylthiotransferase, N-terminal domain"/>
    <property type="match status" value="1"/>
</dbReference>
<dbReference type="InterPro" id="IPR006466">
    <property type="entry name" value="MiaB-like_arc_euk"/>
</dbReference>
<evidence type="ECO:0000256" key="2">
    <source>
        <dbReference type="ARBA" id="ARBA00008616"/>
    </source>
</evidence>
<keyword evidence="9 11" id="KW-0411">Iron-sulfur</keyword>
<comment type="cofactor">
    <cofactor evidence="11">
        <name>[4Fe-4S] cluster</name>
        <dbReference type="ChEBI" id="CHEBI:49883"/>
    </cofactor>
    <text evidence="11">Binds 1 or 2 [4Fe-4S] cluster. One cluster is coordinated with 3 cysteines and an exchangeable S-adenosyl-L-methionine.</text>
</comment>
<comment type="caution">
    <text evidence="15">The sequence shown here is derived from an EMBL/GenBank/DDBJ whole genome shotgun (WGS) entry which is preliminary data.</text>
</comment>
<name>A0A830GYQ9_9CREN</name>
<proteinExistence type="inferred from homology"/>
<reference evidence="15" key="2">
    <citation type="submission" date="2020-09" db="EMBL/GenBank/DDBJ databases">
        <authorList>
            <person name="Sun Q."/>
            <person name="Ohkuma M."/>
        </authorList>
    </citation>
    <scope>NUCLEOTIDE SEQUENCE</scope>
    <source>
        <strain evidence="15">JCM 31740</strain>
    </source>
</reference>
<evidence type="ECO:0000313" key="15">
    <source>
        <dbReference type="EMBL" id="GGT87917.1"/>
    </source>
</evidence>
<dbReference type="SFLD" id="SFLDS00029">
    <property type="entry name" value="Radical_SAM"/>
    <property type="match status" value="1"/>
</dbReference>
<dbReference type="SUPFAM" id="SSF102114">
    <property type="entry name" value="Radical SAM enzymes"/>
    <property type="match status" value="1"/>
</dbReference>
<dbReference type="AlphaFoldDB" id="A0A830GYQ9"/>
<evidence type="ECO:0000256" key="5">
    <source>
        <dbReference type="ARBA" id="ARBA00022691"/>
    </source>
</evidence>
<dbReference type="PROSITE" id="PS51449">
    <property type="entry name" value="MTTASE_N"/>
    <property type="match status" value="1"/>
</dbReference>
<evidence type="ECO:0000256" key="11">
    <source>
        <dbReference type="RuleBase" id="RU368081"/>
    </source>
</evidence>
<evidence type="ECO:0000256" key="4">
    <source>
        <dbReference type="ARBA" id="ARBA00022679"/>
    </source>
</evidence>
<accession>A0A830GYQ9</accession>
<dbReference type="InterPro" id="IPR006638">
    <property type="entry name" value="Elp3/MiaA/NifB-like_rSAM"/>
</dbReference>
<keyword evidence="8 11" id="KW-0408">Iron</keyword>
<evidence type="ECO:0000256" key="3">
    <source>
        <dbReference type="ARBA" id="ARBA00022485"/>
    </source>
</evidence>
<keyword evidence="3 11" id="KW-0004">4Fe-4S</keyword>
<dbReference type="EMBL" id="BMQS01000002">
    <property type="protein sequence ID" value="GGT87917.1"/>
    <property type="molecule type" value="Genomic_DNA"/>
</dbReference>
<reference evidence="15" key="1">
    <citation type="journal article" date="2014" name="Int. J. Syst. Evol. Microbiol.">
        <title>Complete genome sequence of Corynebacterium casei LMG S-19264T (=DSM 44701T), isolated from a smear-ripened cheese.</title>
        <authorList>
            <consortium name="US DOE Joint Genome Institute (JGI-PGF)"/>
            <person name="Walter F."/>
            <person name="Albersmeier A."/>
            <person name="Kalinowski J."/>
            <person name="Ruckert C."/>
        </authorList>
    </citation>
    <scope>NUCLEOTIDE SEQUENCE</scope>
    <source>
        <strain evidence="15">JCM 31740</strain>
    </source>
</reference>
<dbReference type="GO" id="GO:0051539">
    <property type="term" value="F:4 iron, 4 sulfur cluster binding"/>
    <property type="evidence" value="ECO:0007669"/>
    <property type="project" value="UniProtKB-UniRule"/>
</dbReference>
<keyword evidence="6 11" id="KW-0819">tRNA processing</keyword>
<evidence type="ECO:0000259" key="12">
    <source>
        <dbReference type="PROSITE" id="PS50926"/>
    </source>
</evidence>
<dbReference type="SFLD" id="SFLDG01082">
    <property type="entry name" value="B12-binding_domain_containing"/>
    <property type="match status" value="1"/>
</dbReference>
<evidence type="ECO:0000256" key="9">
    <source>
        <dbReference type="ARBA" id="ARBA00023014"/>
    </source>
</evidence>
<comment type="function">
    <text evidence="1 11">Catalyzes the methylthiolation of N6-threonylcarbamoyladenosine (t(6)A), leading to the formation of 2-methylthio-N6-threonylcarbamoyladenosine (ms(2)t(6)A) at position 37 in tRNAs that read codons beginning with adenine.</text>
</comment>
<organism evidence="15 16">
    <name type="scientific">Sulfodiicoccus acidiphilus</name>
    <dbReference type="NCBI Taxonomy" id="1670455"/>
    <lineage>
        <taxon>Archaea</taxon>
        <taxon>Thermoproteota</taxon>
        <taxon>Thermoprotei</taxon>
        <taxon>Sulfolobales</taxon>
        <taxon>Sulfolobaceae</taxon>
        <taxon>Sulfodiicoccus</taxon>
    </lineage>
</organism>
<feature type="domain" description="TRAM" evidence="12">
    <location>
        <begin position="341"/>
        <end position="400"/>
    </location>
</feature>
<dbReference type="InterPro" id="IPR002792">
    <property type="entry name" value="TRAM_dom"/>
</dbReference>
<feature type="domain" description="MTTase N-terminal" evidence="13">
    <location>
        <begin position="1"/>
        <end position="85"/>
    </location>
</feature>
<dbReference type="InterPro" id="IPR007197">
    <property type="entry name" value="rSAM"/>
</dbReference>
<dbReference type="InterPro" id="IPR013848">
    <property type="entry name" value="Methylthiotransferase_N"/>
</dbReference>
<dbReference type="InterPro" id="IPR058240">
    <property type="entry name" value="rSAM_sf"/>
</dbReference>
<dbReference type="FunFam" id="3.80.30.20:FF:000002">
    <property type="entry name" value="threonylcarbamoyladenosine tRNA methylthiotransferase isoform X2"/>
    <property type="match status" value="1"/>
</dbReference>
<keyword evidence="7 11" id="KW-0479">Metal-binding</keyword>
<evidence type="ECO:0000256" key="1">
    <source>
        <dbReference type="ARBA" id="ARBA00002399"/>
    </source>
</evidence>
<protein>
    <recommendedName>
        <fullName evidence="11">tRNA-t(6)A37 methylthiotransferase</fullName>
        <ecNumber evidence="11">2.8.4.5</ecNumber>
    </recommendedName>
</protein>
<evidence type="ECO:0000259" key="13">
    <source>
        <dbReference type="PROSITE" id="PS51449"/>
    </source>
</evidence>
<evidence type="ECO:0000259" key="14">
    <source>
        <dbReference type="PROSITE" id="PS51918"/>
    </source>
</evidence>
<dbReference type="PANTHER" id="PTHR11918:SF45">
    <property type="entry name" value="THREONYLCARBAMOYLADENOSINE TRNA METHYLTHIOTRANSFERASE"/>
    <property type="match status" value="1"/>
</dbReference>
<gene>
    <name evidence="15" type="ORF">GCM10007116_02330</name>
</gene>
<dbReference type="InterPro" id="IPR005839">
    <property type="entry name" value="Methylthiotransferase"/>
</dbReference>
<dbReference type="GO" id="GO:0046872">
    <property type="term" value="F:metal ion binding"/>
    <property type="evidence" value="ECO:0007669"/>
    <property type="project" value="UniProtKB-UniRule"/>
</dbReference>
<evidence type="ECO:0000256" key="6">
    <source>
        <dbReference type="ARBA" id="ARBA00022694"/>
    </source>
</evidence>
<comment type="catalytic activity">
    <reaction evidence="10 11">
        <text>N(6)-L-threonylcarbamoyladenosine(37) in tRNA + (sulfur carrier)-SH + AH2 + 2 S-adenosyl-L-methionine = 2-methylsulfanyl-N(6)-L-threonylcarbamoyladenosine(37) in tRNA + (sulfur carrier)-H + 5'-deoxyadenosine + L-methionine + A + S-adenosyl-L-homocysteine + 2 H(+)</text>
        <dbReference type="Rhea" id="RHEA:37075"/>
        <dbReference type="Rhea" id="RHEA-COMP:10163"/>
        <dbReference type="Rhea" id="RHEA-COMP:11092"/>
        <dbReference type="Rhea" id="RHEA-COMP:14737"/>
        <dbReference type="Rhea" id="RHEA-COMP:14739"/>
        <dbReference type="ChEBI" id="CHEBI:13193"/>
        <dbReference type="ChEBI" id="CHEBI:15378"/>
        <dbReference type="ChEBI" id="CHEBI:17319"/>
        <dbReference type="ChEBI" id="CHEBI:17499"/>
        <dbReference type="ChEBI" id="CHEBI:29917"/>
        <dbReference type="ChEBI" id="CHEBI:57844"/>
        <dbReference type="ChEBI" id="CHEBI:57856"/>
        <dbReference type="ChEBI" id="CHEBI:59789"/>
        <dbReference type="ChEBI" id="CHEBI:64428"/>
        <dbReference type="ChEBI" id="CHEBI:74418"/>
        <dbReference type="ChEBI" id="CHEBI:74420"/>
        <dbReference type="EC" id="2.8.4.5"/>
    </reaction>
</comment>
<dbReference type="NCBIfam" id="TIGR00089">
    <property type="entry name" value="MiaB/RimO family radical SAM methylthiotransferase"/>
    <property type="match status" value="1"/>
</dbReference>
<dbReference type="GO" id="GO:0035598">
    <property type="term" value="F:tRNA (N(6)-L-threonylcarbamoyladenosine(37)-C(2))-methylthiotransferase activity"/>
    <property type="evidence" value="ECO:0007669"/>
    <property type="project" value="UniProtKB-UniRule"/>
</dbReference>
<evidence type="ECO:0000256" key="8">
    <source>
        <dbReference type="ARBA" id="ARBA00023004"/>
    </source>
</evidence>
<dbReference type="EC" id="2.8.4.5" evidence="11"/>
<feature type="domain" description="Radical SAM core" evidence="14">
    <location>
        <begin position="107"/>
        <end position="338"/>
    </location>
</feature>
<keyword evidence="4 11" id="KW-0808">Transferase</keyword>
<evidence type="ECO:0000256" key="10">
    <source>
        <dbReference type="ARBA" id="ARBA00051661"/>
    </source>
</evidence>
<evidence type="ECO:0000256" key="7">
    <source>
        <dbReference type="ARBA" id="ARBA00022723"/>
    </source>
</evidence>
<dbReference type="Pfam" id="PF01938">
    <property type="entry name" value="TRAM"/>
    <property type="match status" value="1"/>
</dbReference>
<dbReference type="PROSITE" id="PS51918">
    <property type="entry name" value="RADICAL_SAM"/>
    <property type="match status" value="1"/>
</dbReference>
<dbReference type="PANTHER" id="PTHR11918">
    <property type="entry name" value="RADICAL SAM PROTEINS"/>
    <property type="match status" value="1"/>
</dbReference>
<comment type="similarity">
    <text evidence="2 11">Belongs to the methylthiotransferase family. CDKAL1 subfamily.</text>
</comment>
<dbReference type="Pfam" id="PF00919">
    <property type="entry name" value="UPF0004"/>
    <property type="match status" value="1"/>
</dbReference>
<dbReference type="InterPro" id="IPR038135">
    <property type="entry name" value="Methylthiotransferase_N_sf"/>
</dbReference>
<sequence length="400" mass="44884">METLLKDRGHEVVETPEQADVLILNTCTVRMDTEERMIERMKSLYRYGKKLVVAGCMATAEPGLVKTTIPTASLLSPQAVEEVVEVVESPGRVVRLEPTVPTVLPRIVEGKIAIVPVEDGCAGNCSFCITKNARRKLRSYPIRRIVESVREGVRRGAVEIELTGQDTAAYGLDFDPSINLAQVVNEVSSVEGDFMVRIGMMTPEQAMRILDDLVDALKREKVFKFVHLPVQSGDDSVLELMNRKYTVDQFRQLVKELRSKVPDLSVATDVIVGHPGEDEEAFRNTLKLMEELRFERVHLAKYSVRPNTRSASMKQIPDIVKKERMERANRVYAEVALREHSKYLGSSVSVITTELGARGSVIGRTTNYIPVVLREAVELGKWVKAKVEEASFFDLRGRLN</sequence>
<dbReference type="SMART" id="SM00729">
    <property type="entry name" value="Elp3"/>
    <property type="match status" value="1"/>
</dbReference>